<dbReference type="EMBL" id="JBHRWO010000014">
    <property type="protein sequence ID" value="MFC3494188.1"/>
    <property type="molecule type" value="Genomic_DNA"/>
</dbReference>
<proteinExistence type="predicted"/>
<reference evidence="5" key="1">
    <citation type="journal article" date="2019" name="Int. J. Syst. Evol. Microbiol.">
        <title>The Global Catalogue of Microorganisms (GCM) 10K type strain sequencing project: providing services to taxonomists for standard genome sequencing and annotation.</title>
        <authorList>
            <consortium name="The Broad Institute Genomics Platform"/>
            <consortium name="The Broad Institute Genome Sequencing Center for Infectious Disease"/>
            <person name="Wu L."/>
            <person name="Ma J."/>
        </authorList>
    </citation>
    <scope>NUCLEOTIDE SEQUENCE [LARGE SCALE GENOMIC DNA]</scope>
    <source>
        <strain evidence="5">CGMCC 4.7396</strain>
    </source>
</reference>
<dbReference type="PANTHER" id="PTHR33308:SF9">
    <property type="entry name" value="PEPTIDOGLYCAN HYDROLASE FLGJ"/>
    <property type="match status" value="1"/>
</dbReference>
<feature type="signal peptide" evidence="2">
    <location>
        <begin position="1"/>
        <end position="19"/>
    </location>
</feature>
<evidence type="ECO:0000313" key="4">
    <source>
        <dbReference type="EMBL" id="MFC3494188.1"/>
    </source>
</evidence>
<keyword evidence="2" id="KW-0732">Signal</keyword>
<dbReference type="Gene3D" id="4.10.80.30">
    <property type="entry name" value="DNA polymerase, domain 6"/>
    <property type="match status" value="1"/>
</dbReference>
<dbReference type="PANTHER" id="PTHR33308">
    <property type="entry name" value="PEPTIDOGLYCAN HYDROLASE FLGJ"/>
    <property type="match status" value="1"/>
</dbReference>
<dbReference type="InterPro" id="IPR002901">
    <property type="entry name" value="MGlyc_endo_b_GlcNAc-like_dom"/>
</dbReference>
<protein>
    <submittedName>
        <fullName evidence="4">Sporangiospore maturation cell wall hydrolase GsmA</fullName>
    </submittedName>
</protein>
<evidence type="ECO:0000313" key="5">
    <source>
        <dbReference type="Proteomes" id="UP001595712"/>
    </source>
</evidence>
<evidence type="ECO:0000259" key="3">
    <source>
        <dbReference type="SMART" id="SM00047"/>
    </source>
</evidence>
<feature type="domain" description="Mannosyl-glycoprotein endo-beta-N-acetylglucosamidase-like" evidence="3">
    <location>
        <begin position="198"/>
        <end position="353"/>
    </location>
</feature>
<dbReference type="Gene3D" id="2.30.30.40">
    <property type="entry name" value="SH3 Domains"/>
    <property type="match status" value="1"/>
</dbReference>
<keyword evidence="1 4" id="KW-0378">Hydrolase</keyword>
<name>A0ABV7Q339_9ACTN</name>
<dbReference type="Proteomes" id="UP001595712">
    <property type="component" value="Unassembled WGS sequence"/>
</dbReference>
<dbReference type="NCBIfam" id="NF038016">
    <property type="entry name" value="sporang_Gsm"/>
    <property type="match status" value="1"/>
</dbReference>
<dbReference type="Pfam" id="PF01832">
    <property type="entry name" value="Glucosaminidase"/>
    <property type="match status" value="1"/>
</dbReference>
<accession>A0ABV7Q339</accession>
<comment type="caution">
    <text evidence="4">The sequence shown here is derived from an EMBL/GenBank/DDBJ whole genome shotgun (WGS) entry which is preliminary data.</text>
</comment>
<dbReference type="InterPro" id="IPR051056">
    <property type="entry name" value="Glycosyl_Hydrolase_73"/>
</dbReference>
<dbReference type="GO" id="GO:0016787">
    <property type="term" value="F:hydrolase activity"/>
    <property type="evidence" value="ECO:0007669"/>
    <property type="project" value="UniProtKB-KW"/>
</dbReference>
<gene>
    <name evidence="4" type="primary">gsmA</name>
    <name evidence="4" type="ORF">ACFO8M_17030</name>
</gene>
<dbReference type="PRINTS" id="PR01002">
    <property type="entry name" value="FLGFLGJ"/>
</dbReference>
<dbReference type="SMART" id="SM00047">
    <property type="entry name" value="LYZ2"/>
    <property type="match status" value="1"/>
</dbReference>
<keyword evidence="5" id="KW-1185">Reference proteome</keyword>
<dbReference type="Gene3D" id="1.10.530.10">
    <property type="match status" value="1"/>
</dbReference>
<organism evidence="4 5">
    <name type="scientific">Glycomyces rhizosphaerae</name>
    <dbReference type="NCBI Taxonomy" id="2054422"/>
    <lineage>
        <taxon>Bacteria</taxon>
        <taxon>Bacillati</taxon>
        <taxon>Actinomycetota</taxon>
        <taxon>Actinomycetes</taxon>
        <taxon>Glycomycetales</taxon>
        <taxon>Glycomycetaceae</taxon>
        <taxon>Glycomyces</taxon>
    </lineage>
</organism>
<sequence length="353" mass="37582">MVLALAAGAILVGALPANAKITGAIIATEGGTLNVRTGPATDQKTAGTLANGANPEVICLVRGEEINGYVRTTSTWLRIGKNRWISNAYVNWSPSQPVPWCSASTKAATIANVNTGGGELNIRAAANSNSSRQGGYADGTAVSVRCQVWGQEVDGTARTTGAWYRIDEKRFVSAAYIKWSAGEPWLPWCGQAPPSVPRGGNQGFIDAHASAAQASARATGVPASVTLAQAILETGWGRGVLAREDHNLFGMKCFGSPGDHAIGCRDYATFECSPTGGCFDMNATFRAYAKVADSYRDHGDLLSNWSRYATAMDHAGDPKRFAKEIHKAGYATDPKYSEKLIGIMNDYNLYQYD</sequence>
<dbReference type="RefSeq" id="WP_387977718.1">
    <property type="nucleotide sequence ID" value="NZ_JBHRWO010000014.1"/>
</dbReference>
<evidence type="ECO:0000256" key="2">
    <source>
        <dbReference type="SAM" id="SignalP"/>
    </source>
</evidence>
<feature type="chain" id="PRO_5047420586" evidence="2">
    <location>
        <begin position="20"/>
        <end position="353"/>
    </location>
</feature>
<evidence type="ECO:0000256" key="1">
    <source>
        <dbReference type="ARBA" id="ARBA00022801"/>
    </source>
</evidence>